<reference evidence="2 3" key="1">
    <citation type="submission" date="2020-08" db="EMBL/GenBank/DDBJ databases">
        <title>Sequencing the genomes of 1000 actinobacteria strains.</title>
        <authorList>
            <person name="Klenk H.-P."/>
        </authorList>
    </citation>
    <scope>NUCLEOTIDE SEQUENCE [LARGE SCALE GENOMIC DNA]</scope>
    <source>
        <strain evidence="2 3">DSM 43582</strain>
    </source>
</reference>
<accession>A0A7W9PB60</accession>
<dbReference type="Proteomes" id="UP000540412">
    <property type="component" value="Unassembled WGS sequence"/>
</dbReference>
<gene>
    <name evidence="2" type="ORF">BJY24_001748</name>
</gene>
<evidence type="ECO:0000256" key="1">
    <source>
        <dbReference type="SAM" id="MobiDB-lite"/>
    </source>
</evidence>
<feature type="region of interest" description="Disordered" evidence="1">
    <location>
        <begin position="147"/>
        <end position="170"/>
    </location>
</feature>
<sequence length="170" mass="19367">MSREIVEYDDRWVVKPLRGQVAEHFMWQVDAVEMYFSSGFRLVVGCGAELSLRNISSDAPERHPVTYWPQSEVEEILSSEVLSPVFFKTGSMRVAFRNGWILLVADGAPDVDVSMYSDRGLLWTRSGLIEQPEYPVIMIDPWTGNQISGPPWPPKPDDLDINYDSDDINQ</sequence>
<evidence type="ECO:0000313" key="2">
    <source>
        <dbReference type="EMBL" id="MBB5912881.1"/>
    </source>
</evidence>
<evidence type="ECO:0000313" key="3">
    <source>
        <dbReference type="Proteomes" id="UP000540412"/>
    </source>
</evidence>
<keyword evidence="3" id="KW-1185">Reference proteome</keyword>
<organism evidence="2 3">
    <name type="scientific">Nocardia transvalensis</name>
    <dbReference type="NCBI Taxonomy" id="37333"/>
    <lineage>
        <taxon>Bacteria</taxon>
        <taxon>Bacillati</taxon>
        <taxon>Actinomycetota</taxon>
        <taxon>Actinomycetes</taxon>
        <taxon>Mycobacteriales</taxon>
        <taxon>Nocardiaceae</taxon>
        <taxon>Nocardia</taxon>
    </lineage>
</organism>
<dbReference type="EMBL" id="JACHIT010000001">
    <property type="protein sequence ID" value="MBB5912881.1"/>
    <property type="molecule type" value="Genomic_DNA"/>
</dbReference>
<name>A0A7W9PB60_9NOCA</name>
<dbReference type="AlphaFoldDB" id="A0A7W9PB60"/>
<feature type="compositionally biased region" description="Acidic residues" evidence="1">
    <location>
        <begin position="159"/>
        <end position="170"/>
    </location>
</feature>
<dbReference type="RefSeq" id="WP_157185371.1">
    <property type="nucleotide sequence ID" value="NZ_JACHIT010000001.1"/>
</dbReference>
<comment type="caution">
    <text evidence="2">The sequence shown here is derived from an EMBL/GenBank/DDBJ whole genome shotgun (WGS) entry which is preliminary data.</text>
</comment>
<protein>
    <submittedName>
        <fullName evidence="2">Uncharacterized protein</fullName>
    </submittedName>
</protein>
<proteinExistence type="predicted"/>